<reference evidence="6" key="1">
    <citation type="submission" date="2024-07" db="EMBL/GenBank/DDBJ databases">
        <title>Two chromosome-level genome assemblies of Korean endemic species Abeliophyllum distichum and Forsythia ovata (Oleaceae).</title>
        <authorList>
            <person name="Jang H."/>
        </authorList>
    </citation>
    <scope>NUCLEOTIDE SEQUENCE [LARGE SCALE GENOMIC DNA]</scope>
</reference>
<keyword evidence="3" id="KW-0720">Serine protease</keyword>
<accession>A0ABD1WR50</accession>
<evidence type="ECO:0000256" key="1">
    <source>
        <dbReference type="ARBA" id="ARBA00022670"/>
    </source>
</evidence>
<keyword evidence="6" id="KW-1185">Reference proteome</keyword>
<comment type="caution">
    <text evidence="5">The sequence shown here is derived from an EMBL/GenBank/DDBJ whole genome shotgun (WGS) entry which is preliminary data.</text>
</comment>
<feature type="compositionally biased region" description="Basic and acidic residues" evidence="4">
    <location>
        <begin position="127"/>
        <end position="139"/>
    </location>
</feature>
<dbReference type="InterPro" id="IPR023828">
    <property type="entry name" value="Peptidase_S8_Ser-AS"/>
</dbReference>
<dbReference type="GO" id="GO:0008236">
    <property type="term" value="F:serine-type peptidase activity"/>
    <property type="evidence" value="ECO:0007669"/>
    <property type="project" value="UniProtKB-KW"/>
</dbReference>
<sequence length="139" mass="14813">MFSIRVTEADGDLLCLDLHYGTNGMRTTSNSVKARKAHVIDYASNVAHGVRSEVVIPQASEKIVGTSTAVPLTSGIAVGILSVLPLEETLLPSEDIRRSGKRKTVADYEGEAAMPRKGTEGDGGSGDSRKMKRDREAPS</sequence>
<protein>
    <submittedName>
        <fullName evidence="5">Peptidase S8</fullName>
    </submittedName>
</protein>
<gene>
    <name evidence="5" type="ORF">Fot_05796</name>
</gene>
<dbReference type="GO" id="GO:0006508">
    <property type="term" value="P:proteolysis"/>
    <property type="evidence" value="ECO:0007669"/>
    <property type="project" value="UniProtKB-KW"/>
</dbReference>
<evidence type="ECO:0000313" key="6">
    <source>
        <dbReference type="Proteomes" id="UP001604277"/>
    </source>
</evidence>
<proteinExistence type="predicted"/>
<evidence type="ECO:0000313" key="5">
    <source>
        <dbReference type="EMBL" id="KAL2552177.1"/>
    </source>
</evidence>
<keyword evidence="1" id="KW-0645">Protease</keyword>
<dbReference type="AlphaFoldDB" id="A0ABD1WR50"/>
<evidence type="ECO:0000256" key="2">
    <source>
        <dbReference type="ARBA" id="ARBA00022801"/>
    </source>
</evidence>
<evidence type="ECO:0000256" key="4">
    <source>
        <dbReference type="SAM" id="MobiDB-lite"/>
    </source>
</evidence>
<organism evidence="5 6">
    <name type="scientific">Forsythia ovata</name>
    <dbReference type="NCBI Taxonomy" id="205694"/>
    <lineage>
        <taxon>Eukaryota</taxon>
        <taxon>Viridiplantae</taxon>
        <taxon>Streptophyta</taxon>
        <taxon>Embryophyta</taxon>
        <taxon>Tracheophyta</taxon>
        <taxon>Spermatophyta</taxon>
        <taxon>Magnoliopsida</taxon>
        <taxon>eudicotyledons</taxon>
        <taxon>Gunneridae</taxon>
        <taxon>Pentapetalae</taxon>
        <taxon>asterids</taxon>
        <taxon>lamiids</taxon>
        <taxon>Lamiales</taxon>
        <taxon>Oleaceae</taxon>
        <taxon>Forsythieae</taxon>
        <taxon>Forsythia</taxon>
    </lineage>
</organism>
<dbReference type="Proteomes" id="UP001604277">
    <property type="component" value="Unassembled WGS sequence"/>
</dbReference>
<name>A0ABD1WR50_9LAMI</name>
<dbReference type="PROSITE" id="PS00138">
    <property type="entry name" value="SUBTILASE_SER"/>
    <property type="match status" value="1"/>
</dbReference>
<evidence type="ECO:0000256" key="3">
    <source>
        <dbReference type="ARBA" id="ARBA00022825"/>
    </source>
</evidence>
<feature type="region of interest" description="Disordered" evidence="4">
    <location>
        <begin position="93"/>
        <end position="139"/>
    </location>
</feature>
<keyword evidence="2" id="KW-0378">Hydrolase</keyword>
<dbReference type="EMBL" id="JBFOLJ010000002">
    <property type="protein sequence ID" value="KAL2552177.1"/>
    <property type="molecule type" value="Genomic_DNA"/>
</dbReference>